<feature type="compositionally biased region" description="Acidic residues" evidence="1">
    <location>
        <begin position="468"/>
        <end position="478"/>
    </location>
</feature>
<reference evidence="2" key="1">
    <citation type="journal article" date="2021" name="Proc. Natl. Acad. Sci. U.S.A.">
        <title>Three genomes in the algal genus Volvox reveal the fate of a haploid sex-determining region after a transition to homothallism.</title>
        <authorList>
            <person name="Yamamoto K."/>
            <person name="Hamaji T."/>
            <person name="Kawai-Toyooka H."/>
            <person name="Matsuzaki R."/>
            <person name="Takahashi F."/>
            <person name="Nishimura Y."/>
            <person name="Kawachi M."/>
            <person name="Noguchi H."/>
            <person name="Minakuchi Y."/>
            <person name="Umen J.G."/>
            <person name="Toyoda A."/>
            <person name="Nozaki H."/>
        </authorList>
    </citation>
    <scope>NUCLEOTIDE SEQUENCE</scope>
    <source>
        <strain evidence="2">NIES-3785</strain>
    </source>
</reference>
<feature type="region of interest" description="Disordered" evidence="1">
    <location>
        <begin position="468"/>
        <end position="496"/>
    </location>
</feature>
<feature type="region of interest" description="Disordered" evidence="1">
    <location>
        <begin position="867"/>
        <end position="904"/>
    </location>
</feature>
<organism evidence="2 3">
    <name type="scientific">Volvox reticuliferus</name>
    <dbReference type="NCBI Taxonomy" id="1737510"/>
    <lineage>
        <taxon>Eukaryota</taxon>
        <taxon>Viridiplantae</taxon>
        <taxon>Chlorophyta</taxon>
        <taxon>core chlorophytes</taxon>
        <taxon>Chlorophyceae</taxon>
        <taxon>CS clade</taxon>
        <taxon>Chlamydomonadales</taxon>
        <taxon>Volvocaceae</taxon>
        <taxon>Volvox</taxon>
    </lineage>
</organism>
<feature type="region of interest" description="Disordered" evidence="1">
    <location>
        <begin position="1"/>
        <end position="24"/>
    </location>
</feature>
<dbReference type="AlphaFoldDB" id="A0A8J4GFQ4"/>
<proteinExistence type="predicted"/>
<evidence type="ECO:0000313" key="3">
    <source>
        <dbReference type="Proteomes" id="UP000722791"/>
    </source>
</evidence>
<dbReference type="Proteomes" id="UP000722791">
    <property type="component" value="Unassembled WGS sequence"/>
</dbReference>
<gene>
    <name evidence="2" type="ORF">Vretimale_10470</name>
</gene>
<evidence type="ECO:0000256" key="1">
    <source>
        <dbReference type="SAM" id="MobiDB-lite"/>
    </source>
</evidence>
<dbReference type="EMBL" id="BNCQ01000020">
    <property type="protein sequence ID" value="GIM06196.1"/>
    <property type="molecule type" value="Genomic_DNA"/>
</dbReference>
<sequence>MVSGRVHLGSRTARNSPGPLPDGEVCPLPRPQDLPLPLPLPLALAPVGLYLHLFAPAPAPAPGPACPSGIPSVVTAAFLILTPDDYGVMANHCNTRSDGAASSSSWFGRRGSCGGGGGAGRRSEDDTLGSAHSAMPFTTNHNHTPDVILCNSSGVRFSSSGGGSGDLPPALDLGPSPWGSHALEEEEEAAVSVAASAPLCDGAVTARLPITSSGSLSLPLPSSAATASAAVFTAAAPAMASYGPPSNLTSSPLRNTASALSFRFSSAPSDLPSLPSSAPLPCWAGKHSLLNTASARNYPTVCCLAASPSGAHLALALSDGAVHLALHADCPCRTVCVRLLPPSPQSVLAGAGQPFPGWATQVAFSGDERRLLVLALGFGPTRSRTGGGGAAAAPSREHLQQRRAGASDNDFIWRTGGGVPYNGGGAGRIISAKPSVGGKEEEGEEGAMAAAEARYSLHCFPLTQDASEVEEEEKETAEEGVAAREEGGFSDSTGRSDAGMVAVAGLPHRRGDSGAIGNRTAVHGTCVYAALDSDDDDDDDDDPWVREVCVLGKDGDEDDDNLVEPFSGNDNAHVEGKDDNIYDDVGEGYRLGSEGVHEERKKGKVRKLHATLLHKDAGGAPSGKAGVPWACAGAAKDAVADLKQQHPLVLSVGARDQGLEASRNIAGGIHNRQLRCSEAPSDVAASCVFASGDGSSTGCPRSRLQLQRRCRHGCCSISRTAGLAGGKGAGDGGNGGRGGGGGGGCYSEVVLCGLRVPPQSAHWRPRLANLVVATDGTSALLLDRCPSDLHPWEPGNSCNQNCQQSKQSPQQMLLQLQEGQQDHQLFPARKHQQRKERQQLVFVDMATGRARRLPLELHPCDRNYYSPYRRQDHHHRHPYQQHQQPPVSRCSSGGGAASNPNAVVDSSSAAATTATSTVATAVMPQKKQRLYYSCCGCSCMALLPGGRELLVGGDLGLLRWTFGADGGDVSREHLWDMGL</sequence>
<feature type="region of interest" description="Disordered" evidence="1">
    <location>
        <begin position="112"/>
        <end position="139"/>
    </location>
</feature>
<evidence type="ECO:0000313" key="2">
    <source>
        <dbReference type="EMBL" id="GIM06196.1"/>
    </source>
</evidence>
<comment type="caution">
    <text evidence="2">The sequence shown here is derived from an EMBL/GenBank/DDBJ whole genome shotgun (WGS) entry which is preliminary data.</text>
</comment>
<protein>
    <submittedName>
        <fullName evidence="2">Uncharacterized protein</fullName>
    </submittedName>
</protein>
<name>A0A8J4GFQ4_9CHLO</name>
<accession>A0A8J4GFQ4</accession>